<evidence type="ECO:0000313" key="2">
    <source>
        <dbReference type="Proteomes" id="UP000565468"/>
    </source>
</evidence>
<reference evidence="1 2" key="1">
    <citation type="submission" date="2020-04" db="EMBL/GenBank/DDBJ databases">
        <title>Paenibacillus algicola sp. nov., a novel marine bacterium producing alginate lyase.</title>
        <authorList>
            <person name="Huang H."/>
        </authorList>
    </citation>
    <scope>NUCLEOTIDE SEQUENCE [LARGE SCALE GENOMIC DNA]</scope>
    <source>
        <strain evidence="1 2">L7-75</strain>
    </source>
</reference>
<comment type="caution">
    <text evidence="1">The sequence shown here is derived from an EMBL/GenBank/DDBJ whole genome shotgun (WGS) entry which is preliminary data.</text>
</comment>
<sequence length="130" mass="15335">MSMRRLTPPPPSDEDEQLITSHVVFMIIQHILKRNMEILPPLSLHMSRLYLLDLAGIEKETRDQLWTVRQHLRVHGIRILKQERVPEGILISFQCRGYHRHQTVNWEEVRRGLLCSIRETHAAPSLSLKF</sequence>
<protein>
    <submittedName>
        <fullName evidence="1">Uncharacterized protein</fullName>
    </submittedName>
</protein>
<dbReference type="RefSeq" id="WP_169503290.1">
    <property type="nucleotide sequence ID" value="NZ_JABBPN010000002.1"/>
</dbReference>
<keyword evidence="2" id="KW-1185">Reference proteome</keyword>
<proteinExistence type="predicted"/>
<gene>
    <name evidence="1" type="ORF">HII30_02095</name>
</gene>
<accession>A0A848M0X5</accession>
<dbReference type="Pfam" id="PF26325">
    <property type="entry name" value="YhjD"/>
    <property type="match status" value="1"/>
</dbReference>
<evidence type="ECO:0000313" key="1">
    <source>
        <dbReference type="EMBL" id="NMO94578.1"/>
    </source>
</evidence>
<dbReference type="AlphaFoldDB" id="A0A848M0X5"/>
<name>A0A848M0X5_PAELE</name>
<dbReference type="EMBL" id="JABBPN010000002">
    <property type="protein sequence ID" value="NMO94578.1"/>
    <property type="molecule type" value="Genomic_DNA"/>
</dbReference>
<dbReference type="InterPro" id="IPR058600">
    <property type="entry name" value="YhjD-like"/>
</dbReference>
<dbReference type="Proteomes" id="UP000565468">
    <property type="component" value="Unassembled WGS sequence"/>
</dbReference>
<organism evidence="1 2">
    <name type="scientific">Paenibacillus lemnae</name>
    <dbReference type="NCBI Taxonomy" id="1330551"/>
    <lineage>
        <taxon>Bacteria</taxon>
        <taxon>Bacillati</taxon>
        <taxon>Bacillota</taxon>
        <taxon>Bacilli</taxon>
        <taxon>Bacillales</taxon>
        <taxon>Paenibacillaceae</taxon>
        <taxon>Paenibacillus</taxon>
    </lineage>
</organism>